<dbReference type="Pfam" id="PF01170">
    <property type="entry name" value="UPF0020"/>
    <property type="match status" value="1"/>
</dbReference>
<dbReference type="Proteomes" id="UP000339690">
    <property type="component" value="Chromosome"/>
</dbReference>
<dbReference type="NCBIfam" id="NF033398">
    <property type="entry name" value="rRNA_meth_EmtA"/>
    <property type="match status" value="1"/>
</dbReference>
<evidence type="ECO:0000259" key="1">
    <source>
        <dbReference type="Pfam" id="PF01170"/>
    </source>
</evidence>
<dbReference type="PANTHER" id="PTHR14911:SF13">
    <property type="entry name" value="TRNA (GUANINE(6)-N2)-METHYLTRANSFERASE THUMP3"/>
    <property type="match status" value="1"/>
</dbReference>
<gene>
    <name evidence="2" type="ORF">GI584_17280</name>
</gene>
<proteinExistence type="predicted"/>
<dbReference type="EMBL" id="CP045915">
    <property type="protein sequence ID" value="QGH35692.1"/>
    <property type="molecule type" value="Genomic_DNA"/>
</dbReference>
<dbReference type="InterPro" id="IPR000241">
    <property type="entry name" value="RlmKL-like_Mtase"/>
</dbReference>
<dbReference type="InterPro" id="IPR029063">
    <property type="entry name" value="SAM-dependent_MTases_sf"/>
</dbReference>
<dbReference type="Gene3D" id="3.30.2130.30">
    <property type="match status" value="1"/>
</dbReference>
<accession>A0A5Q2TNL6</accession>
<evidence type="ECO:0000313" key="3">
    <source>
        <dbReference type="Proteomes" id="UP000339690"/>
    </source>
</evidence>
<feature type="domain" description="Ribosomal RNA large subunit methyltransferase K/L-like methyltransferase" evidence="1">
    <location>
        <begin position="188"/>
        <end position="324"/>
    </location>
</feature>
<keyword evidence="2" id="KW-0489">Methyltransferase</keyword>
<dbReference type="GO" id="GO:0016423">
    <property type="term" value="F:tRNA (guanine) methyltransferase activity"/>
    <property type="evidence" value="ECO:0007669"/>
    <property type="project" value="TreeGrafter"/>
</dbReference>
<dbReference type="PANTHER" id="PTHR14911">
    <property type="entry name" value="THUMP DOMAIN-CONTAINING"/>
    <property type="match status" value="1"/>
</dbReference>
<name>A0A5Q2TNL6_9BACI</name>
<dbReference type="CDD" id="cd11715">
    <property type="entry name" value="THUMP_AdoMetMT"/>
    <property type="match status" value="1"/>
</dbReference>
<organism evidence="2 3">
    <name type="scientific">Gracilibacillus salitolerans</name>
    <dbReference type="NCBI Taxonomy" id="2663022"/>
    <lineage>
        <taxon>Bacteria</taxon>
        <taxon>Bacillati</taxon>
        <taxon>Bacillota</taxon>
        <taxon>Bacilli</taxon>
        <taxon>Bacillales</taxon>
        <taxon>Bacillaceae</taxon>
        <taxon>Gracilibacillus</taxon>
    </lineage>
</organism>
<sequence>MNLKMVHSRLFCVLKTAFKKLEAVSMTLYFTSVLPGLEYILSNEMNNKVSDSEIIQINRGKVFFTTAESFTCLSSLRSADNLFQVIDQFQIGPHKKHLSQVSERIAQLDLDFIDHKYLFWVNASRKGKQTYNRFEVAKKAMEGINKHYPDWNMGTSQNHQIEFRLDIEHHHVIFSLRLTDATFRFRNQTRQFSRASLLPTVAHAMVWLSDPKLTDIFVDPCCGSGTILSERATYPTNRIIGGDISGVVTKIAKSNLEDSKVQVNVWDARELPFSNGCVDKIVTNLPFGRQISPDEDLELFNHHIMNEICRVLKPNGRAVILSESVNQLFWEAKRLGLFCLESYSLSLKGVNPTLFVFEK</sequence>
<evidence type="ECO:0000313" key="2">
    <source>
        <dbReference type="EMBL" id="QGH35692.1"/>
    </source>
</evidence>
<dbReference type="SUPFAM" id="SSF53335">
    <property type="entry name" value="S-adenosyl-L-methionine-dependent methyltransferases"/>
    <property type="match status" value="1"/>
</dbReference>
<reference evidence="2 3" key="1">
    <citation type="submission" date="2019-11" db="EMBL/GenBank/DDBJ databases">
        <title>Gracilibacillus salitolerans sp. nov., a moderate halophile isolated from a saline soil in northwest China.</title>
        <authorList>
            <person name="Gan L."/>
        </authorList>
    </citation>
    <scope>NUCLEOTIDE SEQUENCE [LARGE SCALE GENOMIC DNA]</scope>
    <source>
        <strain evidence="2 3">SCU50</strain>
    </source>
</reference>
<dbReference type="KEGG" id="grc:GI584_17280"/>
<dbReference type="CDD" id="cd02440">
    <property type="entry name" value="AdoMet_MTases"/>
    <property type="match status" value="1"/>
</dbReference>
<dbReference type="AlphaFoldDB" id="A0A5Q2TNL6"/>
<keyword evidence="2" id="KW-0808">Transferase</keyword>
<protein>
    <submittedName>
        <fullName evidence="2">EmtA family 23S rRNA (Guanine(2470)) methyltransferase</fullName>
    </submittedName>
</protein>
<keyword evidence="3" id="KW-1185">Reference proteome</keyword>
<dbReference type="Gene3D" id="3.40.50.150">
    <property type="entry name" value="Vaccinia Virus protein VP39"/>
    <property type="match status" value="1"/>
</dbReference>
<dbReference type="GO" id="GO:0030488">
    <property type="term" value="P:tRNA methylation"/>
    <property type="evidence" value="ECO:0007669"/>
    <property type="project" value="TreeGrafter"/>
</dbReference>